<feature type="compositionally biased region" description="Basic and acidic residues" evidence="1">
    <location>
        <begin position="381"/>
        <end position="393"/>
    </location>
</feature>
<feature type="compositionally biased region" description="Low complexity" evidence="1">
    <location>
        <begin position="12"/>
        <end position="28"/>
    </location>
</feature>
<feature type="compositionally biased region" description="Basic and acidic residues" evidence="1">
    <location>
        <begin position="343"/>
        <end position="369"/>
    </location>
</feature>
<evidence type="ECO:0000256" key="1">
    <source>
        <dbReference type="SAM" id="MobiDB-lite"/>
    </source>
</evidence>
<feature type="compositionally biased region" description="Basic residues" evidence="1">
    <location>
        <begin position="186"/>
        <end position="200"/>
    </location>
</feature>
<feature type="region of interest" description="Disordered" evidence="1">
    <location>
        <begin position="1"/>
        <end position="253"/>
    </location>
</feature>
<evidence type="ECO:0000313" key="2">
    <source>
        <dbReference type="EMBL" id="SCV72844.1"/>
    </source>
</evidence>
<feature type="compositionally biased region" description="Basic and acidic residues" evidence="1">
    <location>
        <begin position="479"/>
        <end position="496"/>
    </location>
</feature>
<dbReference type="OrthoDB" id="2537364at2759"/>
<feature type="compositionally biased region" description="Polar residues" evidence="1">
    <location>
        <begin position="89"/>
        <end position="98"/>
    </location>
</feature>
<feature type="compositionally biased region" description="Polar residues" evidence="1">
    <location>
        <begin position="50"/>
        <end position="59"/>
    </location>
</feature>
<organism evidence="2 3">
    <name type="scientific">Microbotryum intermedium</name>
    <dbReference type="NCBI Taxonomy" id="269621"/>
    <lineage>
        <taxon>Eukaryota</taxon>
        <taxon>Fungi</taxon>
        <taxon>Dikarya</taxon>
        <taxon>Basidiomycota</taxon>
        <taxon>Pucciniomycotina</taxon>
        <taxon>Microbotryomycetes</taxon>
        <taxon>Microbotryales</taxon>
        <taxon>Microbotryaceae</taxon>
        <taxon>Microbotryum</taxon>
    </lineage>
</organism>
<gene>
    <name evidence="2" type="ORF">BQ2448_4381</name>
</gene>
<dbReference type="AlphaFoldDB" id="A0A238FLV1"/>
<feature type="compositionally biased region" description="Basic and acidic residues" evidence="1">
    <location>
        <begin position="128"/>
        <end position="150"/>
    </location>
</feature>
<feature type="compositionally biased region" description="Low complexity" evidence="1">
    <location>
        <begin position="502"/>
        <end position="517"/>
    </location>
</feature>
<feature type="compositionally biased region" description="Pro residues" evidence="1">
    <location>
        <begin position="1"/>
        <end position="11"/>
    </location>
</feature>
<dbReference type="EMBL" id="FMSP01000009">
    <property type="protein sequence ID" value="SCV72844.1"/>
    <property type="molecule type" value="Genomic_DNA"/>
</dbReference>
<sequence>MVFSPPTPPAVPSSLSSLPSSGTAPASARPALGQLDVNRATSSSSSSSSQQPHRSLSKMTSKDKLKQWTFPRNGSPVLPSPPASFPPSAGTNSSQSTPLMGYSLSDEEANAQSSDPDLPVIIESRTNQYDRHVRRHSQDDERSSGSDRGIESPCGASSSIPFMQKRSQHCATNKASPGSNGTKQQQQHHKTSASTFRHRGNASVAVVPISTPDTSPVSPARPGLSRVVSSSPRLLTNSSANTPSTAPPEPMPILSSPSELVRMIYANLRRKPLQDLAWAVVFGVCLLLFASALTGHGYAPPELDEAANGVLWNQVRVEAPATFLPKGGQFRDLPVPADVHQPAGDDSHDVGNEWMKDSPDDRRLDDEHAHHHHDSPDALFEGDHSVSGDDHDHSHVDAVLDAQKPGRRELEELDFRTVELNAGVDAIELTQNDEVARDDGEVVGNGEEEQVQGEEEHEDGETAGEDGEEQGQDDSVQDEVEHDHDHGSGGLHLEHETDVEEAGASFGDDAKAAKAAAAVDIHDVGSDADAAHSIQYGEDVQALKVKRMLKQRRRR</sequence>
<feature type="compositionally biased region" description="Acidic residues" evidence="1">
    <location>
        <begin position="446"/>
        <end position="478"/>
    </location>
</feature>
<feature type="region of interest" description="Disordered" evidence="1">
    <location>
        <begin position="430"/>
        <end position="517"/>
    </location>
</feature>
<protein>
    <submittedName>
        <fullName evidence="2">BQ2448_4381 protein</fullName>
    </submittedName>
</protein>
<reference evidence="3" key="1">
    <citation type="submission" date="2016-09" db="EMBL/GenBank/DDBJ databases">
        <authorList>
            <person name="Jeantristanb JTB J.-T."/>
            <person name="Ricardo R."/>
        </authorList>
    </citation>
    <scope>NUCLEOTIDE SEQUENCE [LARGE SCALE GENOMIC DNA]</scope>
</reference>
<feature type="compositionally biased region" description="Polar residues" evidence="1">
    <location>
        <begin position="169"/>
        <end position="185"/>
    </location>
</feature>
<evidence type="ECO:0000313" key="3">
    <source>
        <dbReference type="Proteomes" id="UP000198372"/>
    </source>
</evidence>
<proteinExistence type="predicted"/>
<feature type="region of interest" description="Disordered" evidence="1">
    <location>
        <begin position="333"/>
        <end position="393"/>
    </location>
</feature>
<dbReference type="Proteomes" id="UP000198372">
    <property type="component" value="Unassembled WGS sequence"/>
</dbReference>
<name>A0A238FLV1_9BASI</name>
<feature type="compositionally biased region" description="Low complexity" evidence="1">
    <location>
        <begin position="221"/>
        <end position="235"/>
    </location>
</feature>
<accession>A0A238FLV1</accession>
<keyword evidence="3" id="KW-1185">Reference proteome</keyword>